<reference evidence="2" key="3">
    <citation type="submission" date="2021-06" db="EMBL/GenBank/DDBJ databases">
        <title>Updating the genus Pseudomonas: Description of 43 new species and partition of the Pseudomonas putida group.</title>
        <authorList>
            <person name="Girard L."/>
            <person name="Lood C."/>
            <person name="Vandamme P."/>
            <person name="Rokni-Zadeh H."/>
            <person name="Van Noort V."/>
            <person name="Hofte M."/>
            <person name="Lavigne R."/>
            <person name="De Mot R."/>
        </authorList>
    </citation>
    <scope>NUCLEOTIDE SEQUENCE</scope>
    <source>
        <strain evidence="2">SWRI102</strain>
    </source>
</reference>
<protein>
    <submittedName>
        <fullName evidence="1">Uncharacterized protein</fullName>
    </submittedName>
</protein>
<name>A0A923JT32_9PSED</name>
<evidence type="ECO:0000313" key="3">
    <source>
        <dbReference type="Proteomes" id="UP000659438"/>
    </source>
</evidence>
<organism evidence="1">
    <name type="scientific">Pseudomonas marvdashtae</name>
    <dbReference type="NCBI Taxonomy" id="2745500"/>
    <lineage>
        <taxon>Bacteria</taxon>
        <taxon>Pseudomonadati</taxon>
        <taxon>Pseudomonadota</taxon>
        <taxon>Gammaproteobacteria</taxon>
        <taxon>Pseudomonadales</taxon>
        <taxon>Pseudomonadaceae</taxon>
        <taxon>Pseudomonas</taxon>
    </lineage>
</organism>
<dbReference type="EMBL" id="JABWQX020000001">
    <property type="protein sequence ID" value="MBV4550979.1"/>
    <property type="molecule type" value="Genomic_DNA"/>
</dbReference>
<comment type="caution">
    <text evidence="1">The sequence shown here is derived from an EMBL/GenBank/DDBJ whole genome shotgun (WGS) entry which is preliminary data.</text>
</comment>
<dbReference type="RefSeq" id="WP_186640745.1">
    <property type="nucleotide sequence ID" value="NZ_JABWQX020000001.1"/>
</dbReference>
<evidence type="ECO:0000313" key="1">
    <source>
        <dbReference type="EMBL" id="MBC3398402.1"/>
    </source>
</evidence>
<evidence type="ECO:0000313" key="2">
    <source>
        <dbReference type="EMBL" id="MBV4550979.1"/>
    </source>
</evidence>
<dbReference type="EMBL" id="JABWQX010000016">
    <property type="protein sequence ID" value="MBC3398402.1"/>
    <property type="molecule type" value="Genomic_DNA"/>
</dbReference>
<gene>
    <name evidence="2" type="ORF">HU742_007475</name>
    <name evidence="1" type="ORF">HU742_24600</name>
</gene>
<dbReference type="AlphaFoldDB" id="A0A923JT32"/>
<keyword evidence="3" id="KW-1185">Reference proteome</keyword>
<dbReference type="Proteomes" id="UP000659438">
    <property type="component" value="Unassembled WGS sequence"/>
</dbReference>
<proteinExistence type="predicted"/>
<reference evidence="1 3" key="1">
    <citation type="journal article" date="2020" name="Microorganisms">
        <title>Reliable Identification of Environmental Pseudomonas Isolates Using the rpoD Gene.</title>
        <authorList>
            <consortium name="The Broad Institute Genome Sequencing Platform"/>
            <person name="Girard L."/>
            <person name="Lood C."/>
            <person name="Rokni-Zadeh H."/>
            <person name="van Noort V."/>
            <person name="Lavigne R."/>
            <person name="De Mot R."/>
        </authorList>
    </citation>
    <scope>NUCLEOTIDE SEQUENCE</scope>
    <source>
        <strain evidence="1 3">SWRI102</strain>
    </source>
</reference>
<accession>A0A923JT32</accession>
<reference evidence="1" key="2">
    <citation type="submission" date="2020-07" db="EMBL/GenBank/DDBJ databases">
        <authorList>
            <person name="Lood C."/>
            <person name="Girard L."/>
        </authorList>
    </citation>
    <scope>NUCLEOTIDE SEQUENCE</scope>
    <source>
        <strain evidence="1">SWRI102</strain>
    </source>
</reference>
<sequence>MANRPNSGFVCVLRYRRRRGLLGGPGCLSGARLTGESVMVLYLACGGG</sequence>